<organism evidence="5 6">
    <name type="scientific">Lamprobacter modestohalophilus</name>
    <dbReference type="NCBI Taxonomy" id="1064514"/>
    <lineage>
        <taxon>Bacteria</taxon>
        <taxon>Pseudomonadati</taxon>
        <taxon>Pseudomonadota</taxon>
        <taxon>Gammaproteobacteria</taxon>
        <taxon>Chromatiales</taxon>
        <taxon>Chromatiaceae</taxon>
        <taxon>Lamprobacter</taxon>
    </lineage>
</organism>
<proteinExistence type="predicted"/>
<evidence type="ECO:0000313" key="5">
    <source>
        <dbReference type="EMBL" id="MBK1619616.1"/>
    </source>
</evidence>
<dbReference type="InterPro" id="IPR000792">
    <property type="entry name" value="Tscrpt_reg_LuxR_C"/>
</dbReference>
<dbReference type="PANTHER" id="PTHR44688:SF16">
    <property type="entry name" value="DNA-BINDING TRANSCRIPTIONAL ACTIVATOR DEVR_DOSR"/>
    <property type="match status" value="1"/>
</dbReference>
<dbReference type="InterPro" id="IPR016032">
    <property type="entry name" value="Sig_transdc_resp-reg_C-effctor"/>
</dbReference>
<dbReference type="AlphaFoldDB" id="A0A9X0WA58"/>
<dbReference type="SUPFAM" id="SSF46894">
    <property type="entry name" value="C-terminal effector domain of the bipartite response regulators"/>
    <property type="match status" value="1"/>
</dbReference>
<name>A0A9X0WA58_9GAMM</name>
<dbReference type="PROSITE" id="PS50043">
    <property type="entry name" value="HTH_LUXR_2"/>
    <property type="match status" value="1"/>
</dbReference>
<evidence type="ECO:0000256" key="2">
    <source>
        <dbReference type="ARBA" id="ARBA00023125"/>
    </source>
</evidence>
<dbReference type="InterPro" id="IPR027417">
    <property type="entry name" value="P-loop_NTPase"/>
</dbReference>
<dbReference type="PROSITE" id="PS00622">
    <property type="entry name" value="HTH_LUXR_1"/>
    <property type="match status" value="1"/>
</dbReference>
<feature type="domain" description="HTH luxR-type" evidence="4">
    <location>
        <begin position="3"/>
        <end position="68"/>
    </location>
</feature>
<keyword evidence="3" id="KW-0804">Transcription</keyword>
<dbReference type="SMART" id="SM00421">
    <property type="entry name" value="HTH_LUXR"/>
    <property type="match status" value="1"/>
</dbReference>
<dbReference type="Gene3D" id="1.10.10.10">
    <property type="entry name" value="Winged helix-like DNA-binding domain superfamily/Winged helix DNA-binding domain"/>
    <property type="match status" value="1"/>
</dbReference>
<accession>A0A9X0WA58</accession>
<sequence>MKGSARQLKLTPRQRQILSLLCKGKANKEIANELEISLGTVKQHIAALFKRMNVQNRSMAVAQGKDLLVEEFTSEPDSATADLADLAGTEGVGEVLLIRRPCIVLAFAIPPVLEPLSRQAFSAALKEVAADARAFPLARGEQGGILLFGMRAPSVWDAIRALLLLRNLRDRLEAQGGLDPAALTAALDCGMAVISIDPRGRWTGDTVATPVIAVTRRRLGQCLPGTLGLGDKFLRLLQVFHGIEPSVVEGPLSLTSVERLLSLDFTLKAEPPLYPAHWQRLTSVPGPGASGSCIQLLGRQGIGKSHLCRSLVAWTRTQGGMAHYLRTLPEARAGALYDADTGAPSSVKAAVGAIGAAAKVGQRLLVIDDVDLLMPASREALLAEVLALRGAGYRVVLTARTSFSDALEAVALPGLDAAGLEQCLASAMVGAMDSGQLPRQLDAQALLESTQGVPLFALEWSADLQQPMSLPVLLAVASELKRYRLDWRLLQVLNEARAPCTFERLHTLTAMPREEIEGQVHAAVGAGLLQLSEANEQRDLDITPASSGLDGSRRVSFANALVQHGVAGILV</sequence>
<keyword evidence="6" id="KW-1185">Reference proteome</keyword>
<gene>
    <name evidence="5" type="ORF">CKO42_14440</name>
</gene>
<reference evidence="5 6" key="1">
    <citation type="journal article" date="2020" name="Microorganisms">
        <title>Osmotic Adaptation and Compatible Solute Biosynthesis of Phototrophic Bacteria as Revealed from Genome Analyses.</title>
        <authorList>
            <person name="Imhoff J.F."/>
            <person name="Rahn T."/>
            <person name="Kunzel S."/>
            <person name="Keller A."/>
            <person name="Neulinger S.C."/>
        </authorList>
    </citation>
    <scope>NUCLEOTIDE SEQUENCE [LARGE SCALE GENOMIC DNA]</scope>
    <source>
        <strain evidence="5 6">DSM 25653</strain>
    </source>
</reference>
<dbReference type="GO" id="GO:0003677">
    <property type="term" value="F:DNA binding"/>
    <property type="evidence" value="ECO:0007669"/>
    <property type="project" value="UniProtKB-KW"/>
</dbReference>
<evidence type="ECO:0000256" key="3">
    <source>
        <dbReference type="ARBA" id="ARBA00023163"/>
    </source>
</evidence>
<dbReference type="CDD" id="cd06170">
    <property type="entry name" value="LuxR_C_like"/>
    <property type="match status" value="1"/>
</dbReference>
<comment type="caution">
    <text evidence="5">The sequence shown here is derived from an EMBL/GenBank/DDBJ whole genome shotgun (WGS) entry which is preliminary data.</text>
</comment>
<dbReference type="Gene3D" id="3.40.50.300">
    <property type="entry name" value="P-loop containing nucleotide triphosphate hydrolases"/>
    <property type="match status" value="1"/>
</dbReference>
<dbReference type="PRINTS" id="PR00038">
    <property type="entry name" value="HTHLUXR"/>
</dbReference>
<dbReference type="Pfam" id="PF00196">
    <property type="entry name" value="GerE"/>
    <property type="match status" value="1"/>
</dbReference>
<dbReference type="Proteomes" id="UP001138768">
    <property type="component" value="Unassembled WGS sequence"/>
</dbReference>
<dbReference type="EMBL" id="NRRY01000023">
    <property type="protein sequence ID" value="MBK1619616.1"/>
    <property type="molecule type" value="Genomic_DNA"/>
</dbReference>
<dbReference type="GO" id="GO:0006355">
    <property type="term" value="P:regulation of DNA-templated transcription"/>
    <property type="evidence" value="ECO:0007669"/>
    <property type="project" value="InterPro"/>
</dbReference>
<dbReference type="PANTHER" id="PTHR44688">
    <property type="entry name" value="DNA-BINDING TRANSCRIPTIONAL ACTIVATOR DEVR_DOSR"/>
    <property type="match status" value="1"/>
</dbReference>
<evidence type="ECO:0000259" key="4">
    <source>
        <dbReference type="PROSITE" id="PS50043"/>
    </source>
</evidence>
<evidence type="ECO:0000313" key="6">
    <source>
        <dbReference type="Proteomes" id="UP001138768"/>
    </source>
</evidence>
<dbReference type="InterPro" id="IPR036388">
    <property type="entry name" value="WH-like_DNA-bd_sf"/>
</dbReference>
<dbReference type="RefSeq" id="WP_274608924.1">
    <property type="nucleotide sequence ID" value="NZ_NRRY01000023.1"/>
</dbReference>
<keyword evidence="2" id="KW-0238">DNA-binding</keyword>
<protein>
    <recommendedName>
        <fullName evidence="4">HTH luxR-type domain-containing protein</fullName>
    </recommendedName>
</protein>
<evidence type="ECO:0000256" key="1">
    <source>
        <dbReference type="ARBA" id="ARBA00023015"/>
    </source>
</evidence>
<keyword evidence="1" id="KW-0805">Transcription regulation</keyword>
<dbReference type="SUPFAM" id="SSF52540">
    <property type="entry name" value="P-loop containing nucleoside triphosphate hydrolases"/>
    <property type="match status" value="1"/>
</dbReference>